<evidence type="ECO:0000313" key="3">
    <source>
        <dbReference type="Proteomes" id="UP000250266"/>
    </source>
</evidence>
<feature type="signal peptide" evidence="1">
    <location>
        <begin position="1"/>
        <end position="17"/>
    </location>
</feature>
<gene>
    <name evidence="2" type="ORF">K432DRAFT_450819</name>
</gene>
<feature type="chain" id="PRO_5034102461" description="Ecp2 effector protein domain-containing protein" evidence="1">
    <location>
        <begin position="18"/>
        <end position="169"/>
    </location>
</feature>
<dbReference type="Proteomes" id="UP000250266">
    <property type="component" value="Unassembled WGS sequence"/>
</dbReference>
<keyword evidence="1" id="KW-0732">Signal</keyword>
<sequence>MQFLSAILLGAASLAAAAPVLDAEQNTAPLLGKRLKSTSNCGLDMYPKATEARIANILDDFNSVCSDGTEECKTTIFVGTPGQQGKMIACVGHTVVLLSVDPDPTGGHANIAFMAGDLASQILDVFNDCIGRSPLSNAGDKSYINGVQYWGQGYNLLVVGGGDCTANGF</sequence>
<protein>
    <recommendedName>
        <fullName evidence="4">Ecp2 effector protein domain-containing protein</fullName>
    </recommendedName>
</protein>
<proteinExistence type="predicted"/>
<keyword evidence="3" id="KW-1185">Reference proteome</keyword>
<reference evidence="2 3" key="1">
    <citation type="journal article" date="2016" name="Nat. Commun.">
        <title>Ectomycorrhizal ecology is imprinted in the genome of the dominant symbiotic fungus Cenococcum geophilum.</title>
        <authorList>
            <consortium name="DOE Joint Genome Institute"/>
            <person name="Peter M."/>
            <person name="Kohler A."/>
            <person name="Ohm R.A."/>
            <person name="Kuo A."/>
            <person name="Krutzmann J."/>
            <person name="Morin E."/>
            <person name="Arend M."/>
            <person name="Barry K.W."/>
            <person name="Binder M."/>
            <person name="Choi C."/>
            <person name="Clum A."/>
            <person name="Copeland A."/>
            <person name="Grisel N."/>
            <person name="Haridas S."/>
            <person name="Kipfer T."/>
            <person name="LaButti K."/>
            <person name="Lindquist E."/>
            <person name="Lipzen A."/>
            <person name="Maire R."/>
            <person name="Meier B."/>
            <person name="Mihaltcheva S."/>
            <person name="Molinier V."/>
            <person name="Murat C."/>
            <person name="Poggeler S."/>
            <person name="Quandt C.A."/>
            <person name="Sperisen C."/>
            <person name="Tritt A."/>
            <person name="Tisserant E."/>
            <person name="Crous P.W."/>
            <person name="Henrissat B."/>
            <person name="Nehls U."/>
            <person name="Egli S."/>
            <person name="Spatafora J.W."/>
            <person name="Grigoriev I.V."/>
            <person name="Martin F.M."/>
        </authorList>
    </citation>
    <scope>NUCLEOTIDE SEQUENCE [LARGE SCALE GENOMIC DNA]</scope>
    <source>
        <strain evidence="2 3">CBS 459.81</strain>
    </source>
</reference>
<dbReference type="AlphaFoldDB" id="A0A8E2DWT0"/>
<dbReference type="EMBL" id="KV746063">
    <property type="protein sequence ID" value="OCK73005.1"/>
    <property type="molecule type" value="Genomic_DNA"/>
</dbReference>
<evidence type="ECO:0000256" key="1">
    <source>
        <dbReference type="SAM" id="SignalP"/>
    </source>
</evidence>
<evidence type="ECO:0008006" key="4">
    <source>
        <dbReference type="Google" id="ProtNLM"/>
    </source>
</evidence>
<name>A0A8E2DWT0_9PEZI</name>
<accession>A0A8E2DWT0</accession>
<evidence type="ECO:0000313" key="2">
    <source>
        <dbReference type="EMBL" id="OCK73005.1"/>
    </source>
</evidence>
<dbReference type="OrthoDB" id="10625985at2759"/>
<organism evidence="2 3">
    <name type="scientific">Lepidopterella palustris CBS 459.81</name>
    <dbReference type="NCBI Taxonomy" id="1314670"/>
    <lineage>
        <taxon>Eukaryota</taxon>
        <taxon>Fungi</taxon>
        <taxon>Dikarya</taxon>
        <taxon>Ascomycota</taxon>
        <taxon>Pezizomycotina</taxon>
        <taxon>Dothideomycetes</taxon>
        <taxon>Pleosporomycetidae</taxon>
        <taxon>Mytilinidiales</taxon>
        <taxon>Argynnaceae</taxon>
        <taxon>Lepidopterella</taxon>
    </lineage>
</organism>